<dbReference type="PANTHER" id="PTHR31373">
    <property type="entry name" value="OS06G0652100 PROTEIN"/>
    <property type="match status" value="1"/>
</dbReference>
<dbReference type="EMBL" id="NHTK01006092">
    <property type="protein sequence ID" value="PPQ64178.1"/>
    <property type="molecule type" value="Genomic_DNA"/>
</dbReference>
<dbReference type="Pfam" id="PF11443">
    <property type="entry name" value="DUF2828"/>
    <property type="match status" value="1"/>
</dbReference>
<dbReference type="InterPro" id="IPR036465">
    <property type="entry name" value="vWFA_dom_sf"/>
</dbReference>
<evidence type="ECO:0000259" key="2">
    <source>
        <dbReference type="Pfam" id="PF25043"/>
    </source>
</evidence>
<dbReference type="InterPro" id="IPR056690">
    <property type="entry name" value="DUF7788"/>
</dbReference>
<evidence type="ECO:0008006" key="5">
    <source>
        <dbReference type="Google" id="ProtNLM"/>
    </source>
</evidence>
<feature type="domain" description="DUF2828" evidence="1">
    <location>
        <begin position="75"/>
        <end position="484"/>
    </location>
</feature>
<dbReference type="AlphaFoldDB" id="A0A409VB67"/>
<evidence type="ECO:0000259" key="1">
    <source>
        <dbReference type="Pfam" id="PF11443"/>
    </source>
</evidence>
<dbReference type="PANTHER" id="PTHR31373:SF27">
    <property type="entry name" value="TROVE DOMAIN-CONTAINING PROTEIN"/>
    <property type="match status" value="1"/>
</dbReference>
<dbReference type="SUPFAM" id="SSF53300">
    <property type="entry name" value="vWA-like"/>
    <property type="match status" value="1"/>
</dbReference>
<dbReference type="Proteomes" id="UP000284842">
    <property type="component" value="Unassembled WGS sequence"/>
</dbReference>
<keyword evidence="4" id="KW-1185">Reference proteome</keyword>
<accession>A0A409VB67</accession>
<dbReference type="PIRSF" id="PIRSF015417">
    <property type="entry name" value="T31B5_30_vWA"/>
    <property type="match status" value="1"/>
</dbReference>
<name>A0A409VB67_9AGAR</name>
<dbReference type="InterPro" id="IPR058580">
    <property type="entry name" value="DUF2828"/>
</dbReference>
<reference evidence="3 4" key="1">
    <citation type="journal article" date="2018" name="Evol. Lett.">
        <title>Horizontal gene cluster transfer increased hallucinogenic mushroom diversity.</title>
        <authorList>
            <person name="Reynolds H.T."/>
            <person name="Vijayakumar V."/>
            <person name="Gluck-Thaler E."/>
            <person name="Korotkin H.B."/>
            <person name="Matheny P.B."/>
            <person name="Slot J.C."/>
        </authorList>
    </citation>
    <scope>NUCLEOTIDE SEQUENCE [LARGE SCALE GENOMIC DNA]</scope>
    <source>
        <strain evidence="3 4">2629</strain>
    </source>
</reference>
<feature type="domain" description="DUF7788" evidence="2">
    <location>
        <begin position="486"/>
        <end position="711"/>
    </location>
</feature>
<protein>
    <recommendedName>
        <fullName evidence="5">TROVE domain-containing protein</fullName>
    </recommendedName>
</protein>
<proteinExistence type="predicted"/>
<organism evidence="3 4">
    <name type="scientific">Panaeolus cyanescens</name>
    <dbReference type="NCBI Taxonomy" id="181874"/>
    <lineage>
        <taxon>Eukaryota</taxon>
        <taxon>Fungi</taxon>
        <taxon>Dikarya</taxon>
        <taxon>Basidiomycota</taxon>
        <taxon>Agaricomycotina</taxon>
        <taxon>Agaricomycetes</taxon>
        <taxon>Agaricomycetidae</taxon>
        <taxon>Agaricales</taxon>
        <taxon>Agaricineae</taxon>
        <taxon>Galeropsidaceae</taxon>
        <taxon>Panaeolus</taxon>
    </lineage>
</organism>
<dbReference type="InterPro" id="IPR011205">
    <property type="entry name" value="UCP015417_vWA"/>
</dbReference>
<evidence type="ECO:0000313" key="3">
    <source>
        <dbReference type="EMBL" id="PPQ64178.1"/>
    </source>
</evidence>
<dbReference type="Gene3D" id="3.40.50.410">
    <property type="entry name" value="von Willebrand factor, type A domain"/>
    <property type="match status" value="1"/>
</dbReference>
<gene>
    <name evidence="3" type="ORF">CVT24_008553</name>
</gene>
<dbReference type="Pfam" id="PF25043">
    <property type="entry name" value="DUF7788"/>
    <property type="match status" value="1"/>
</dbReference>
<sequence>MSSTTGVTSSVRCTSTRKFDLPVISELYNPNFLDVLLPSNEDVVMVEYDDGTTAASGPPNAMMDALRGTANRTYTDNGAQAFSSTLSPVLDAFNGLRRDVFASEMYPLLDNAWKEDPQLTLRLIWNLRSIHDGKAERKAFYCAFGWLYKNHPRTAIQDLHMLVKPVCVNKKKGKVIVSAHGYWKDLLNIVALAAVDQLVDAEVPSTFLHAPRSPFTYPRRNRAKIGTVEERIAAHLERNQQLKQVKKQARRVKADTVHQSIATKLSSDTTFRALYIAVARLFSEQLLKDISVLNQLATYDGDVIALKKTISLAGKWAPTPGGAHDRVTLLSTAISDLLYQSGQLAPAPSILHSNDISSNDRAQVLRSFYQRWVLTELRRVSACPEPLMSSNRWKEIIYTRVPSICMKNNVDRFMKHDPEGFEKYLLSVESGKKGISGATLMPHELVAEVMRAGRSGKQVDSIKARVADAQWKTLVNNLCEAGKLDNCLAVCDVSGSMGSLGYYDKRSVQPILPAVALSLIIASVAKPPFNGGFITFSSNPQFVQVDLTKSLGDQVRFMESSNWGMNTDFQAVFLKLLLPLAKANNLKQEDMIKRLFVFTDMQFDAALTDDADWNTNYDVIEKAYKEAGYEVPQMVFWDLAMSGTTRTVEVMSNRKGVAMMNGFSPAMLKVFMGDEVEESEWENVNDDGDTSMTVIEKSVEDFTPQKVMEKALMKESFDGLVVVD</sequence>
<dbReference type="OrthoDB" id="1149618at2759"/>
<evidence type="ECO:0000313" key="4">
    <source>
        <dbReference type="Proteomes" id="UP000284842"/>
    </source>
</evidence>
<dbReference type="InParanoid" id="A0A409VB67"/>
<comment type="caution">
    <text evidence="3">The sequence shown here is derived from an EMBL/GenBank/DDBJ whole genome shotgun (WGS) entry which is preliminary data.</text>
</comment>